<dbReference type="Proteomes" id="UP000001067">
    <property type="component" value="Unassembled WGS sequence"/>
</dbReference>
<reference evidence="1 2" key="1">
    <citation type="journal article" date="2010" name="Genome Biol.">
        <title>A first genome assembly of the barley fungal pathogen Pyrenophora teres f. teres.</title>
        <authorList>
            <person name="Ellwood S.R."/>
            <person name="Liu Z."/>
            <person name="Syme R.A."/>
            <person name="Lai Z."/>
            <person name="Hane J.K."/>
            <person name="Keiper F."/>
            <person name="Moffat C.S."/>
            <person name="Oliver R.P."/>
            <person name="Friesen T.L."/>
        </authorList>
    </citation>
    <scope>NUCLEOTIDE SEQUENCE [LARGE SCALE GENOMIC DNA]</scope>
    <source>
        <strain evidence="1 2">0-1</strain>
    </source>
</reference>
<organism evidence="2">
    <name type="scientific">Pyrenophora teres f. teres (strain 0-1)</name>
    <name type="common">Barley net blotch fungus</name>
    <name type="synonym">Drechslera teres f. teres</name>
    <dbReference type="NCBI Taxonomy" id="861557"/>
    <lineage>
        <taxon>Eukaryota</taxon>
        <taxon>Fungi</taxon>
        <taxon>Dikarya</taxon>
        <taxon>Ascomycota</taxon>
        <taxon>Pezizomycotina</taxon>
        <taxon>Dothideomycetes</taxon>
        <taxon>Pleosporomycetidae</taxon>
        <taxon>Pleosporales</taxon>
        <taxon>Pleosporineae</taxon>
        <taxon>Pleosporaceae</taxon>
        <taxon>Pyrenophora</taxon>
    </lineage>
</organism>
<dbReference type="OrthoDB" id="3562657at2759"/>
<dbReference type="KEGG" id="pte:PTT_03333"/>
<protein>
    <submittedName>
        <fullName evidence="1">Uncharacterized protein</fullName>
    </submittedName>
</protein>
<keyword evidence="2" id="KW-1185">Reference proteome</keyword>
<sequence length="86" mass="10126">MGHIQDFKDIDLEMYDLFGAGHRTSIYEFASSDGHYQLRYKLCNEGEKDYTTLDLALNKLFDRSSRDFYLIGESGVTKEYYRTTNF</sequence>
<evidence type="ECO:0000313" key="1">
    <source>
        <dbReference type="EMBL" id="EFQ96072.1"/>
    </source>
</evidence>
<name>E3RDX7_PYRTT</name>
<dbReference type="HOGENOM" id="CLU_148134_0_0_1"/>
<dbReference type="EMBL" id="GL532282">
    <property type="protein sequence ID" value="EFQ96072.1"/>
    <property type="molecule type" value="Genomic_DNA"/>
</dbReference>
<proteinExistence type="predicted"/>
<dbReference type="AlphaFoldDB" id="E3RDX7"/>
<gene>
    <name evidence="1" type="ORF">PTT_03333</name>
</gene>
<evidence type="ECO:0000313" key="2">
    <source>
        <dbReference type="Proteomes" id="UP000001067"/>
    </source>
</evidence>
<accession>E3RDX7</accession>